<dbReference type="Proteomes" id="UP000035680">
    <property type="component" value="Unassembled WGS sequence"/>
</dbReference>
<dbReference type="AlphaFoldDB" id="A0A0K0FQI2"/>
<accession>A0A0K0FQI2</accession>
<feature type="transmembrane region" description="Helical" evidence="1">
    <location>
        <begin position="123"/>
        <end position="142"/>
    </location>
</feature>
<proteinExistence type="predicted"/>
<keyword evidence="1" id="KW-1133">Transmembrane helix</keyword>
<protein>
    <submittedName>
        <fullName evidence="3">UPAR/Ly6 domain-containing protein</fullName>
    </submittedName>
</protein>
<sequence length="143" mass="16151">MSDVKNPNEHYGKKYFSSLNSVKKCYSYSHGFTNYPNMELHIAECSGINDKCLTVNITKNEVKASWLGCASDYCKITKNPCNISNFIDGCNANLASINGDSSYYSLCTCSYNLCNSSYRNHSLSTLHLLTLVFVILLQKFFYK</sequence>
<keyword evidence="1" id="KW-0472">Membrane</keyword>
<evidence type="ECO:0000313" key="3">
    <source>
        <dbReference type="WBParaSite" id="SVE_1183900.1"/>
    </source>
</evidence>
<dbReference type="WBParaSite" id="SVE_1183900.1">
    <property type="protein sequence ID" value="SVE_1183900.1"/>
    <property type="gene ID" value="SVE_1183900"/>
</dbReference>
<evidence type="ECO:0000256" key="1">
    <source>
        <dbReference type="SAM" id="Phobius"/>
    </source>
</evidence>
<keyword evidence="2" id="KW-1185">Reference proteome</keyword>
<reference evidence="2" key="1">
    <citation type="submission" date="2014-07" db="EMBL/GenBank/DDBJ databases">
        <authorList>
            <person name="Martin A.A"/>
            <person name="De Silva N."/>
        </authorList>
    </citation>
    <scope>NUCLEOTIDE SEQUENCE</scope>
</reference>
<organism evidence="2 3">
    <name type="scientific">Strongyloides venezuelensis</name>
    <name type="common">Threadworm</name>
    <dbReference type="NCBI Taxonomy" id="75913"/>
    <lineage>
        <taxon>Eukaryota</taxon>
        <taxon>Metazoa</taxon>
        <taxon>Ecdysozoa</taxon>
        <taxon>Nematoda</taxon>
        <taxon>Chromadorea</taxon>
        <taxon>Rhabditida</taxon>
        <taxon>Tylenchina</taxon>
        <taxon>Panagrolaimomorpha</taxon>
        <taxon>Strongyloidoidea</taxon>
        <taxon>Strongyloididae</taxon>
        <taxon>Strongyloides</taxon>
    </lineage>
</organism>
<keyword evidence="1" id="KW-0812">Transmembrane</keyword>
<evidence type="ECO:0000313" key="2">
    <source>
        <dbReference type="Proteomes" id="UP000035680"/>
    </source>
</evidence>
<reference evidence="3" key="2">
    <citation type="submission" date="2015-08" db="UniProtKB">
        <authorList>
            <consortium name="WormBaseParasite"/>
        </authorList>
    </citation>
    <scope>IDENTIFICATION</scope>
</reference>
<name>A0A0K0FQI2_STRVS</name>